<dbReference type="Proteomes" id="UP000605361">
    <property type="component" value="Unassembled WGS sequence"/>
</dbReference>
<dbReference type="RefSeq" id="WP_195902738.1">
    <property type="nucleotide sequence ID" value="NZ_JADOGI010000329.1"/>
</dbReference>
<dbReference type="AlphaFoldDB" id="A0A931ANL3"/>
<organism evidence="1 2">
    <name type="scientific">Nonomuraea cypriaca</name>
    <dbReference type="NCBI Taxonomy" id="1187855"/>
    <lineage>
        <taxon>Bacteria</taxon>
        <taxon>Bacillati</taxon>
        <taxon>Actinomycetota</taxon>
        <taxon>Actinomycetes</taxon>
        <taxon>Streptosporangiales</taxon>
        <taxon>Streptosporangiaceae</taxon>
        <taxon>Nonomuraea</taxon>
    </lineage>
</organism>
<comment type="caution">
    <text evidence="1">The sequence shown here is derived from an EMBL/GenBank/DDBJ whole genome shotgun (WGS) entry which is preliminary data.</text>
</comment>
<keyword evidence="2" id="KW-1185">Reference proteome</keyword>
<sequence>MARPEDDVLYLGTTIENGISQWDTMANALAGQWPAVSAELKAVHAAAPWGDGAEGRAFAHEYMKLDGPNRLIETGTELVGHIADAGPRLHTTIANSRSTDTGIAADLARGQGTREV</sequence>
<gene>
    <name evidence="1" type="ORF">ITP53_51110</name>
</gene>
<evidence type="ECO:0000313" key="2">
    <source>
        <dbReference type="Proteomes" id="UP000605361"/>
    </source>
</evidence>
<protein>
    <submittedName>
        <fullName evidence="1">Uncharacterized protein</fullName>
    </submittedName>
</protein>
<dbReference type="EMBL" id="JADOGI010000329">
    <property type="protein sequence ID" value="MBF8193893.1"/>
    <property type="molecule type" value="Genomic_DNA"/>
</dbReference>
<accession>A0A931ANL3</accession>
<reference evidence="1" key="1">
    <citation type="submission" date="2020-11" db="EMBL/GenBank/DDBJ databases">
        <title>Whole-genome analyses of Nonomuraea sp. K274.</title>
        <authorList>
            <person name="Veyisoglu A."/>
        </authorList>
    </citation>
    <scope>NUCLEOTIDE SEQUENCE</scope>
    <source>
        <strain evidence="1">K274</strain>
    </source>
</reference>
<proteinExistence type="predicted"/>
<name>A0A931ANL3_9ACTN</name>
<evidence type="ECO:0000313" key="1">
    <source>
        <dbReference type="EMBL" id="MBF8193893.1"/>
    </source>
</evidence>